<dbReference type="InterPro" id="IPR011576">
    <property type="entry name" value="Pyridox_Oxase_N"/>
</dbReference>
<feature type="domain" description="Pyridoxamine 5'-phosphate oxidase N-terminal" evidence="1">
    <location>
        <begin position="11"/>
        <end position="143"/>
    </location>
</feature>
<keyword evidence="3" id="KW-1185">Reference proteome</keyword>
<proteinExistence type="predicted"/>
<organism evidence="2 3">
    <name type="scientific">Nocardia ignorata</name>
    <dbReference type="NCBI Taxonomy" id="145285"/>
    <lineage>
        <taxon>Bacteria</taxon>
        <taxon>Bacillati</taxon>
        <taxon>Actinomycetota</taxon>
        <taxon>Actinomycetes</taxon>
        <taxon>Mycobacteriales</taxon>
        <taxon>Nocardiaceae</taxon>
        <taxon>Nocardia</taxon>
    </lineage>
</organism>
<comment type="caution">
    <text evidence="2">The sequence shown here is derived from an EMBL/GenBank/DDBJ whole genome shotgun (WGS) entry which is preliminary data.</text>
</comment>
<protein>
    <recommendedName>
        <fullName evidence="1">Pyridoxamine 5'-phosphate oxidase N-terminal domain-containing protein</fullName>
    </recommendedName>
</protein>
<dbReference type="RefSeq" id="WP_067485295.1">
    <property type="nucleotide sequence ID" value="NZ_SNXK01000001.1"/>
</dbReference>
<dbReference type="AlphaFoldDB" id="A0A4R6PUQ0"/>
<sequence>MTITVDSFAAIEEEFNAYVGAIVSATMVTVDAKNRPRTRVLIPVWEVVDGQPLGWLATFKTRVKAAHIAGNPYTSFSYWEPRNNSVAVDAHAEWVDDVDVKAHVWRLYRKTSPRGAGYNLGAFWHSPSDPRLHVLRLTPWRVQVIRGVDLRSRIWKPAATR</sequence>
<reference evidence="2 3" key="1">
    <citation type="submission" date="2019-03" db="EMBL/GenBank/DDBJ databases">
        <title>Genomic Encyclopedia of Type Strains, Phase IV (KMG-IV): sequencing the most valuable type-strain genomes for metagenomic binning, comparative biology and taxonomic classification.</title>
        <authorList>
            <person name="Goeker M."/>
        </authorList>
    </citation>
    <scope>NUCLEOTIDE SEQUENCE [LARGE SCALE GENOMIC DNA]</scope>
    <source>
        <strain evidence="2 3">DSM 44496</strain>
    </source>
</reference>
<dbReference type="Pfam" id="PF01243">
    <property type="entry name" value="PNPOx_N"/>
    <property type="match status" value="1"/>
</dbReference>
<name>A0A4R6PUQ0_NOCIG</name>
<dbReference type="Gene3D" id="2.30.110.10">
    <property type="entry name" value="Electron Transport, Fmn-binding Protein, Chain A"/>
    <property type="match status" value="1"/>
</dbReference>
<dbReference type="Proteomes" id="UP000295087">
    <property type="component" value="Unassembled WGS sequence"/>
</dbReference>
<evidence type="ECO:0000313" key="2">
    <source>
        <dbReference type="EMBL" id="TDP42635.1"/>
    </source>
</evidence>
<dbReference type="EMBL" id="SNXK01000001">
    <property type="protein sequence ID" value="TDP42635.1"/>
    <property type="molecule type" value="Genomic_DNA"/>
</dbReference>
<accession>A0A4R6PUQ0</accession>
<gene>
    <name evidence="2" type="ORF">DFR75_1011749</name>
</gene>
<dbReference type="InterPro" id="IPR012349">
    <property type="entry name" value="Split_barrel_FMN-bd"/>
</dbReference>
<evidence type="ECO:0000259" key="1">
    <source>
        <dbReference type="Pfam" id="PF01243"/>
    </source>
</evidence>
<evidence type="ECO:0000313" key="3">
    <source>
        <dbReference type="Proteomes" id="UP000295087"/>
    </source>
</evidence>
<dbReference type="SUPFAM" id="SSF50475">
    <property type="entry name" value="FMN-binding split barrel"/>
    <property type="match status" value="1"/>
</dbReference>